<comment type="caution">
    <text evidence="2">The sequence shown here is derived from an EMBL/GenBank/DDBJ whole genome shotgun (WGS) entry which is preliminary data.</text>
</comment>
<dbReference type="PROSITE" id="PS51910">
    <property type="entry name" value="GH18_2"/>
    <property type="match status" value="1"/>
</dbReference>
<dbReference type="PANTHER" id="PTHR31687">
    <property type="match status" value="1"/>
</dbReference>
<evidence type="ECO:0000313" key="2">
    <source>
        <dbReference type="EMBL" id="RCI03376.1"/>
    </source>
</evidence>
<dbReference type="Pfam" id="PF07958">
    <property type="entry name" value="DUF1688"/>
    <property type="match status" value="1"/>
</dbReference>
<accession>A0A367KMF0</accession>
<dbReference type="OrthoDB" id="6020543at2759"/>
<dbReference type="InterPro" id="IPR017853">
    <property type="entry name" value="GH"/>
</dbReference>
<feature type="domain" description="GH18" evidence="1">
    <location>
        <begin position="409"/>
        <end position="701"/>
    </location>
</feature>
<evidence type="ECO:0000259" key="1">
    <source>
        <dbReference type="PROSITE" id="PS51910"/>
    </source>
</evidence>
<evidence type="ECO:0000313" key="3">
    <source>
        <dbReference type="Proteomes" id="UP000253551"/>
    </source>
</evidence>
<keyword evidence="3" id="KW-1185">Reference proteome</keyword>
<dbReference type="Gene3D" id="3.20.20.80">
    <property type="entry name" value="Glycosidases"/>
    <property type="match status" value="1"/>
</dbReference>
<dbReference type="Proteomes" id="UP000253551">
    <property type="component" value="Unassembled WGS sequence"/>
</dbReference>
<dbReference type="SUPFAM" id="SSF51445">
    <property type="entry name" value="(Trans)glycosidases"/>
    <property type="match status" value="1"/>
</dbReference>
<sequence>MLVQDYLRTLGAVRERCEQVYEKSKSGGLLSFDVDESKLPAIVNHVVATTTRRFPDLSQIPPHSRLRHFGPHQLDDLRERWQKQGVDKTEQARRLIDLVLVSVLVDAGAGLEWKYTTKEGDKVGRSEGLGLASFDMFEAGYFSSASDSPDRVDALALNTLTVEKMASGFQVSETNKMVGLEGRSNVLQRLSKVLDSQPIFFPNEKTPKRPGNMIVHIQDLWKVVMSLGAMFPARVEINGVQLGDVWPCAALTDLGQHENLVPFHKLSQWLTYSLIEAIEVSLGIQVEGVEQMTGLPEYRNGGLLVDYGLLTLKPQEIERGTLKEGELPTFEGSDPAMVEWRALTVVYMDVIKSQVEAKLGQKLSLAQVLEGGTWTAGREIAAEKRPENGGPPIVIKINQELIKTETKKDNLVLYWGQGDFGEKKLSYYCDQEGVSIVVLGFIVDFIGGPKKSPIINLADNCNDVENCVDAAKDIQYCQKKGVKVLMSVGGAAGEYHTQSWDPDLFAWWLWNKFLGGDDRTVARPFGNVVLDGIDYDPEEVDGEGYDRHIDTLRQLFKTQYPPRQYLITAAPQCPDLDYYDKNALYTILHPSPKYDAYPDMVFVQFYNNYCSASAHRKGSSDFNFDEWESWAEDNTKGRTKIMLGVLGRENHMDTGYVNYEKLTTILDDVRKSPHFGGVMIWDAGYAYANIIPYFSRLTYGQATAKYLQKLTNLRPSVLESLDLIVQEHQAPVMMPVLQDPSMPCEGQAFMLLQPVSIQILAESLGTPSDVINQRFMNLGVSDEIIQPGSYLCLVSEKISLGYVYNAVSN</sequence>
<gene>
    <name evidence="2" type="ORF">CU098_009829</name>
</gene>
<dbReference type="AlphaFoldDB" id="A0A367KMF0"/>
<dbReference type="EMBL" id="PJQM01001043">
    <property type="protein sequence ID" value="RCI03376.1"/>
    <property type="molecule type" value="Genomic_DNA"/>
</dbReference>
<dbReference type="Pfam" id="PF00704">
    <property type="entry name" value="Glyco_hydro_18"/>
    <property type="match status" value="1"/>
</dbReference>
<protein>
    <recommendedName>
        <fullName evidence="1">GH18 domain-containing protein</fullName>
    </recommendedName>
</protein>
<dbReference type="InterPro" id="IPR001223">
    <property type="entry name" value="Glyco_hydro18_cat"/>
</dbReference>
<name>A0A367KMF0_RHIST</name>
<dbReference type="GO" id="GO:0005975">
    <property type="term" value="P:carbohydrate metabolic process"/>
    <property type="evidence" value="ECO:0007669"/>
    <property type="project" value="InterPro"/>
</dbReference>
<proteinExistence type="predicted"/>
<dbReference type="STRING" id="4846.A0A367KMF0"/>
<reference evidence="2 3" key="1">
    <citation type="journal article" date="2018" name="G3 (Bethesda)">
        <title>Phylogenetic and Phylogenomic Definition of Rhizopus Species.</title>
        <authorList>
            <person name="Gryganskyi A.P."/>
            <person name="Golan J."/>
            <person name="Dolatabadi S."/>
            <person name="Mondo S."/>
            <person name="Robb S."/>
            <person name="Idnurm A."/>
            <person name="Muszewska A."/>
            <person name="Steczkiewicz K."/>
            <person name="Masonjones S."/>
            <person name="Liao H.L."/>
            <person name="Gajdeczka M.T."/>
            <person name="Anike F."/>
            <person name="Vuek A."/>
            <person name="Anishchenko I.M."/>
            <person name="Voigt K."/>
            <person name="de Hoog G.S."/>
            <person name="Smith M.E."/>
            <person name="Heitman J."/>
            <person name="Vilgalys R."/>
            <person name="Stajich J.E."/>
        </authorList>
    </citation>
    <scope>NUCLEOTIDE SEQUENCE [LARGE SCALE GENOMIC DNA]</scope>
    <source>
        <strain evidence="2 3">LSU 92-RS-03</strain>
    </source>
</reference>
<organism evidence="2 3">
    <name type="scientific">Rhizopus stolonifer</name>
    <name type="common">Rhizopus nigricans</name>
    <dbReference type="NCBI Taxonomy" id="4846"/>
    <lineage>
        <taxon>Eukaryota</taxon>
        <taxon>Fungi</taxon>
        <taxon>Fungi incertae sedis</taxon>
        <taxon>Mucoromycota</taxon>
        <taxon>Mucoromycotina</taxon>
        <taxon>Mucoromycetes</taxon>
        <taxon>Mucorales</taxon>
        <taxon>Mucorineae</taxon>
        <taxon>Rhizopodaceae</taxon>
        <taxon>Rhizopus</taxon>
    </lineage>
</organism>
<dbReference type="PANTHER" id="PTHR31687:SF3">
    <property type="entry name" value="PROTEIN URG3"/>
    <property type="match status" value="1"/>
</dbReference>
<dbReference type="InterPro" id="IPR012469">
    <property type="entry name" value="DUF1688"/>
</dbReference>